<dbReference type="Pfam" id="PF13163">
    <property type="entry name" value="DUF3999"/>
    <property type="match status" value="1"/>
</dbReference>
<feature type="transmembrane region" description="Helical" evidence="1">
    <location>
        <begin position="426"/>
        <end position="447"/>
    </location>
</feature>
<reference evidence="3 4" key="1">
    <citation type="submission" date="2017-06" db="EMBL/GenBank/DDBJ databases">
        <title>Draft genome of Pseudomonas nitroreducens DF05.</title>
        <authorList>
            <person name="Iyer R."/>
        </authorList>
    </citation>
    <scope>NUCLEOTIDE SEQUENCE [LARGE SCALE GENOMIC DNA]</scope>
    <source>
        <strain evidence="3 4">DF05</strain>
    </source>
</reference>
<accession>A0A246F7J2</accession>
<dbReference type="AlphaFoldDB" id="A0A246F7J2"/>
<dbReference type="eggNOG" id="ENOG5031WM6">
    <property type="taxonomic scope" value="Bacteria"/>
</dbReference>
<feature type="chain" id="PRO_5012512543" description="DUF3999 domain-containing protein" evidence="2">
    <location>
        <begin position="22"/>
        <end position="454"/>
    </location>
</feature>
<dbReference type="STRING" id="46680.GCA_000807755_06751"/>
<evidence type="ECO:0000313" key="3">
    <source>
        <dbReference type="EMBL" id="OWP49166.1"/>
    </source>
</evidence>
<keyword evidence="1" id="KW-0472">Membrane</keyword>
<dbReference type="EMBL" id="NJBA01000007">
    <property type="protein sequence ID" value="OWP49166.1"/>
    <property type="molecule type" value="Genomic_DNA"/>
</dbReference>
<evidence type="ECO:0000256" key="2">
    <source>
        <dbReference type="SAM" id="SignalP"/>
    </source>
</evidence>
<dbReference type="RefSeq" id="WP_088420249.1">
    <property type="nucleotide sequence ID" value="NZ_NJBA01000007.1"/>
</dbReference>
<keyword evidence="1" id="KW-0812">Transmembrane</keyword>
<gene>
    <name evidence="3" type="ORF">CEG18_20755</name>
</gene>
<proteinExistence type="predicted"/>
<sequence length="454" mass="48627">MKLIPLVLLAGACLLGNQASAAPTPADFAHRVPLEVSGNGPWYRVQLPIEVLFAARHGDLRDVRIFNAEGEALPYSLRTSAASEKQVRSEVQARIFPLRGASGSAAGDNLKIVRSTTGTILEITPNASAQDKTQVLRGWLLETGSGDLPLDRLQLDWTADSDGFQRLRIEASDDLEHWRSLGEGQLARLDFNGQRIEQNDIALPGETARYLRLWWESPEQAAQLVGATLSGSRSSSGPVPMLWSEPLAAKADNNGDFSWSLPLALPVERVRIPLQQDNTLAPVVISGRHDGNVQWTPLARGVLYRLPGQGGEITQEELQLPGTPLGQLRLQVDARGGGLGGSTAHLSVGVRASELVFLARGGEPYELAVGSGSLSDASLPLTTLVPGYEPKRLASMGEARLKGTLQAPATPLPADVAKADTSWKRYGLWALLLAGVGLLALMALSLLRNNRQAG</sequence>
<evidence type="ECO:0008006" key="5">
    <source>
        <dbReference type="Google" id="ProtNLM"/>
    </source>
</evidence>
<feature type="signal peptide" evidence="2">
    <location>
        <begin position="1"/>
        <end position="21"/>
    </location>
</feature>
<evidence type="ECO:0000313" key="4">
    <source>
        <dbReference type="Proteomes" id="UP000198145"/>
    </source>
</evidence>
<keyword evidence="1" id="KW-1133">Transmembrane helix</keyword>
<evidence type="ECO:0000256" key="1">
    <source>
        <dbReference type="SAM" id="Phobius"/>
    </source>
</evidence>
<dbReference type="InterPro" id="IPR025060">
    <property type="entry name" value="DUF3999"/>
</dbReference>
<name>A0A246F7J2_PSENT</name>
<keyword evidence="2" id="KW-0732">Signal</keyword>
<dbReference type="Proteomes" id="UP000198145">
    <property type="component" value="Unassembled WGS sequence"/>
</dbReference>
<organism evidence="3 4">
    <name type="scientific">Pseudomonas nitroreducens</name>
    <dbReference type="NCBI Taxonomy" id="46680"/>
    <lineage>
        <taxon>Bacteria</taxon>
        <taxon>Pseudomonadati</taxon>
        <taxon>Pseudomonadota</taxon>
        <taxon>Gammaproteobacteria</taxon>
        <taxon>Pseudomonadales</taxon>
        <taxon>Pseudomonadaceae</taxon>
        <taxon>Pseudomonas</taxon>
    </lineage>
</organism>
<comment type="caution">
    <text evidence="3">The sequence shown here is derived from an EMBL/GenBank/DDBJ whole genome shotgun (WGS) entry which is preliminary data.</text>
</comment>
<protein>
    <recommendedName>
        <fullName evidence="5">DUF3999 domain-containing protein</fullName>
    </recommendedName>
</protein>